<protein>
    <submittedName>
        <fullName evidence="1">Uncharacterized protein</fullName>
    </submittedName>
</protein>
<evidence type="ECO:0000313" key="2">
    <source>
        <dbReference type="Proteomes" id="UP001157502"/>
    </source>
</evidence>
<proteinExistence type="predicted"/>
<dbReference type="Proteomes" id="UP001157502">
    <property type="component" value="Chromosome 24"/>
</dbReference>
<comment type="caution">
    <text evidence="1">The sequence shown here is derived from an EMBL/GenBank/DDBJ whole genome shotgun (WGS) entry which is preliminary data.</text>
</comment>
<evidence type="ECO:0000313" key="1">
    <source>
        <dbReference type="EMBL" id="KAJ7993126.1"/>
    </source>
</evidence>
<organism evidence="1 2">
    <name type="scientific">Dallia pectoralis</name>
    <name type="common">Alaska blackfish</name>
    <dbReference type="NCBI Taxonomy" id="75939"/>
    <lineage>
        <taxon>Eukaryota</taxon>
        <taxon>Metazoa</taxon>
        <taxon>Chordata</taxon>
        <taxon>Craniata</taxon>
        <taxon>Vertebrata</taxon>
        <taxon>Euteleostomi</taxon>
        <taxon>Actinopterygii</taxon>
        <taxon>Neopterygii</taxon>
        <taxon>Teleostei</taxon>
        <taxon>Protacanthopterygii</taxon>
        <taxon>Esociformes</taxon>
        <taxon>Umbridae</taxon>
        <taxon>Dallia</taxon>
    </lineage>
</organism>
<reference evidence="1" key="1">
    <citation type="submission" date="2021-05" db="EMBL/GenBank/DDBJ databases">
        <authorList>
            <person name="Pan Q."/>
            <person name="Jouanno E."/>
            <person name="Zahm M."/>
            <person name="Klopp C."/>
            <person name="Cabau C."/>
            <person name="Louis A."/>
            <person name="Berthelot C."/>
            <person name="Parey E."/>
            <person name="Roest Crollius H."/>
            <person name="Montfort J."/>
            <person name="Robinson-Rechavi M."/>
            <person name="Bouchez O."/>
            <person name="Lampietro C."/>
            <person name="Lopez Roques C."/>
            <person name="Donnadieu C."/>
            <person name="Postlethwait J."/>
            <person name="Bobe J."/>
            <person name="Dillon D."/>
            <person name="Chandos A."/>
            <person name="von Hippel F."/>
            <person name="Guiguen Y."/>
        </authorList>
    </citation>
    <scope>NUCLEOTIDE SEQUENCE</scope>
    <source>
        <strain evidence="1">YG-Jan2019</strain>
    </source>
</reference>
<gene>
    <name evidence="1" type="ORF">DPEC_G00269180</name>
</gene>
<sequence length="203" mass="22811">MKLWKCVAIALTLIGAALSLFLTKITVPASPEASSTQTPGSSNSSSNLVVHQRKVRSTDGVSDIFTEFIHMFQSFTEGELKEMIGILLEKKARREAMQSKRTKRAKKRPKTLCSLRRVEVTISELGLGYESDETLLFNYCIGRCLESRHNYDLILKQWTKKDISKRAKGPCCRPTTFDNISFLDNNNKYMSLGNFSAVGCQCV</sequence>
<dbReference type="EMBL" id="CM055751">
    <property type="protein sequence ID" value="KAJ7993126.1"/>
    <property type="molecule type" value="Genomic_DNA"/>
</dbReference>
<name>A0ACC2FP26_DALPE</name>
<accession>A0ACC2FP26</accession>
<keyword evidence="2" id="KW-1185">Reference proteome</keyword>